<keyword evidence="1" id="KW-0812">Transmembrane</keyword>
<proteinExistence type="predicted"/>
<dbReference type="EMBL" id="LCDO01000021">
    <property type="protein sequence ID" value="KKS55825.1"/>
    <property type="molecule type" value="Genomic_DNA"/>
</dbReference>
<organism evidence="2 3">
    <name type="scientific">Candidatus Magasanikbacteria bacterium GW2011_GWA2_42_32</name>
    <dbReference type="NCBI Taxonomy" id="1619039"/>
    <lineage>
        <taxon>Bacteria</taxon>
        <taxon>Candidatus Magasanikiibacteriota</taxon>
    </lineage>
</organism>
<keyword evidence="1" id="KW-0472">Membrane</keyword>
<dbReference type="AlphaFoldDB" id="A0A0G1A4C2"/>
<name>A0A0G1A4C2_9BACT</name>
<feature type="transmembrane region" description="Helical" evidence="1">
    <location>
        <begin position="71"/>
        <end position="93"/>
    </location>
</feature>
<gene>
    <name evidence="2" type="ORF">UV20_C0021G0006</name>
</gene>
<accession>A0A0G1A4C2</accession>
<evidence type="ECO:0000313" key="2">
    <source>
        <dbReference type="EMBL" id="KKS55825.1"/>
    </source>
</evidence>
<sequence length="116" mass="13204">MPNKSESVSKEVGAKKDTVVEVHFPDKISIELVQADELRHYEIFTWSASLLATIAVGFWTAYFTTDPKSDQLLWTAIAASIVFIISLIVAIYYRRKVYRGSLIKTTTLAEFKTERK</sequence>
<evidence type="ECO:0000256" key="1">
    <source>
        <dbReference type="SAM" id="Phobius"/>
    </source>
</evidence>
<feature type="transmembrane region" description="Helical" evidence="1">
    <location>
        <begin position="43"/>
        <end position="65"/>
    </location>
</feature>
<dbReference type="Proteomes" id="UP000034837">
    <property type="component" value="Unassembled WGS sequence"/>
</dbReference>
<protein>
    <submittedName>
        <fullName evidence="2">Uncharacterized protein</fullName>
    </submittedName>
</protein>
<comment type="caution">
    <text evidence="2">The sequence shown here is derived from an EMBL/GenBank/DDBJ whole genome shotgun (WGS) entry which is preliminary data.</text>
</comment>
<reference evidence="2 3" key="1">
    <citation type="journal article" date="2015" name="Nature">
        <title>rRNA introns, odd ribosomes, and small enigmatic genomes across a large radiation of phyla.</title>
        <authorList>
            <person name="Brown C.T."/>
            <person name="Hug L.A."/>
            <person name="Thomas B.C."/>
            <person name="Sharon I."/>
            <person name="Castelle C.J."/>
            <person name="Singh A."/>
            <person name="Wilkins M.J."/>
            <person name="Williams K.H."/>
            <person name="Banfield J.F."/>
        </authorList>
    </citation>
    <scope>NUCLEOTIDE SEQUENCE [LARGE SCALE GENOMIC DNA]</scope>
</reference>
<keyword evidence="1" id="KW-1133">Transmembrane helix</keyword>
<evidence type="ECO:0000313" key="3">
    <source>
        <dbReference type="Proteomes" id="UP000034837"/>
    </source>
</evidence>